<dbReference type="AlphaFoldDB" id="A0A5B8SYS0"/>
<dbReference type="RefSeq" id="WP_147651070.1">
    <property type="nucleotide sequence ID" value="NZ_CP042383.1"/>
</dbReference>
<sequence length="199" mass="21652">MAYVDNGVETTKGNPTLGKKVWYFIQDTAAAVGSKAILPALQTDGSTSIEGDSIDEQTKFGRIVMPSTNEDSIELTTYVVPGDKSIDIIKSAKHDGNQVKIWRVVADKRFAIQEKESDAEGAPTHQVFPAMFGYGVVDSLDIDDGDDLVSADYTLNILDKLKDGTFPLSDEQLSSLEELYEFERPGETTGNFGTDDSGQ</sequence>
<protein>
    <submittedName>
        <fullName evidence="1">Phage major tail protein, TP901-1 family</fullName>
    </submittedName>
</protein>
<dbReference type="KEGG" id="lpse:FGL85_01010"/>
<evidence type="ECO:0000313" key="2">
    <source>
        <dbReference type="Proteomes" id="UP000321296"/>
    </source>
</evidence>
<accession>A0A5B8SYS0</accession>
<dbReference type="NCBIfam" id="TIGR02126">
    <property type="entry name" value="phgtail_TP901_1"/>
    <property type="match status" value="1"/>
</dbReference>
<dbReference type="InterPro" id="IPR011855">
    <property type="entry name" value="Phgtail_TP901_1"/>
</dbReference>
<proteinExistence type="predicted"/>
<dbReference type="Pfam" id="PF06199">
    <property type="entry name" value="Phage_tail_2"/>
    <property type="match status" value="1"/>
</dbReference>
<name>A0A5B8SYS0_LEUPS</name>
<dbReference type="EMBL" id="CP042383">
    <property type="protein sequence ID" value="QEA41214.1"/>
    <property type="molecule type" value="Genomic_DNA"/>
</dbReference>
<dbReference type="Proteomes" id="UP000321296">
    <property type="component" value="Chromosome"/>
</dbReference>
<reference evidence="1 2" key="1">
    <citation type="submission" date="2019-06" db="EMBL/GenBank/DDBJ databases">
        <title>Genome analyses of bacteria isolated from kimchi.</title>
        <authorList>
            <person name="Lee S."/>
            <person name="Ahn S."/>
            <person name="Roh S."/>
        </authorList>
    </citation>
    <scope>NUCLEOTIDE SEQUENCE [LARGE SCALE GENOMIC DNA]</scope>
    <source>
        <strain evidence="1 2">CBA3630</strain>
    </source>
</reference>
<gene>
    <name evidence="1" type="ORF">FGL85_01010</name>
</gene>
<evidence type="ECO:0000313" key="1">
    <source>
        <dbReference type="EMBL" id="QEA41214.1"/>
    </source>
</evidence>
<organism evidence="1 2">
    <name type="scientific">Leuconostoc pseudomesenteroides</name>
    <dbReference type="NCBI Taxonomy" id="33968"/>
    <lineage>
        <taxon>Bacteria</taxon>
        <taxon>Bacillati</taxon>
        <taxon>Bacillota</taxon>
        <taxon>Bacilli</taxon>
        <taxon>Lactobacillales</taxon>
        <taxon>Lactobacillaceae</taxon>
        <taxon>Leuconostoc</taxon>
    </lineage>
</organism>